<name>A0A4C1VVC7_EUMVA</name>
<comment type="caution">
    <text evidence="1">The sequence shown here is derived from an EMBL/GenBank/DDBJ whole genome shotgun (WGS) entry which is preliminary data.</text>
</comment>
<gene>
    <name evidence="1" type="ORF">EVAR_21979_1</name>
</gene>
<accession>A0A4C1VVC7</accession>
<keyword evidence="2" id="KW-1185">Reference proteome</keyword>
<evidence type="ECO:0000313" key="2">
    <source>
        <dbReference type="Proteomes" id="UP000299102"/>
    </source>
</evidence>
<dbReference type="Proteomes" id="UP000299102">
    <property type="component" value="Unassembled WGS sequence"/>
</dbReference>
<dbReference type="AlphaFoldDB" id="A0A4C1VVC7"/>
<proteinExistence type="predicted"/>
<protein>
    <submittedName>
        <fullName evidence="1">Uncharacterized protein</fullName>
    </submittedName>
</protein>
<reference evidence="1 2" key="1">
    <citation type="journal article" date="2019" name="Commun. Biol.">
        <title>The bagworm genome reveals a unique fibroin gene that provides high tensile strength.</title>
        <authorList>
            <person name="Kono N."/>
            <person name="Nakamura H."/>
            <person name="Ohtoshi R."/>
            <person name="Tomita M."/>
            <person name="Numata K."/>
            <person name="Arakawa K."/>
        </authorList>
    </citation>
    <scope>NUCLEOTIDE SEQUENCE [LARGE SCALE GENOMIC DNA]</scope>
</reference>
<evidence type="ECO:0000313" key="1">
    <source>
        <dbReference type="EMBL" id="GBP42703.1"/>
    </source>
</evidence>
<dbReference type="EMBL" id="BGZK01000422">
    <property type="protein sequence ID" value="GBP42703.1"/>
    <property type="molecule type" value="Genomic_DNA"/>
</dbReference>
<organism evidence="1 2">
    <name type="scientific">Eumeta variegata</name>
    <name type="common">Bagworm moth</name>
    <name type="synonym">Eumeta japonica</name>
    <dbReference type="NCBI Taxonomy" id="151549"/>
    <lineage>
        <taxon>Eukaryota</taxon>
        <taxon>Metazoa</taxon>
        <taxon>Ecdysozoa</taxon>
        <taxon>Arthropoda</taxon>
        <taxon>Hexapoda</taxon>
        <taxon>Insecta</taxon>
        <taxon>Pterygota</taxon>
        <taxon>Neoptera</taxon>
        <taxon>Endopterygota</taxon>
        <taxon>Lepidoptera</taxon>
        <taxon>Glossata</taxon>
        <taxon>Ditrysia</taxon>
        <taxon>Tineoidea</taxon>
        <taxon>Psychidae</taxon>
        <taxon>Oiketicinae</taxon>
        <taxon>Eumeta</taxon>
    </lineage>
</organism>
<sequence length="200" mass="23155">MHSIPNIPYERTLNPLPSKLRSDGPPSLVIWARATRYSKNELPSRSRFKNHRNSRFPNLPTVVEPYRGQLDYTTEMGRLRLVEYHTVTEYRCEVAASIVGFRPVSVSSGILFLRPYKRYALLAYSSHLIFNARPIQIDSPPSLPLSEMSIAKFSEFQQFEEHGRPRAGGRVSIRPLRDPHAERHQHDSAHTRVLICFYIR</sequence>